<evidence type="ECO:0000313" key="1">
    <source>
        <dbReference type="EMBL" id="CAG8645283.1"/>
    </source>
</evidence>
<proteinExistence type="predicted"/>
<dbReference type="EMBL" id="CAJVQB010004778">
    <property type="protein sequence ID" value="CAG8645283.1"/>
    <property type="molecule type" value="Genomic_DNA"/>
</dbReference>
<comment type="caution">
    <text evidence="1">The sequence shown here is derived from an EMBL/GenBank/DDBJ whole genome shotgun (WGS) entry which is preliminary data.</text>
</comment>
<evidence type="ECO:0000313" key="2">
    <source>
        <dbReference type="Proteomes" id="UP000789901"/>
    </source>
</evidence>
<sequence length="353" mass="40779">MDHDISTTSMACDLNYSVSFKELIGDNRSNYAMNKKNGHVIQNRAIFSSWESLENILKEYELKIRFKSINNILYWKQSNQWVESMNRIIKSEICAKTMLLNLGNAIQIKLEHEAQHQQLSEYKNALPTQILLSILNDNVKKYLTLESASIQTIQISQNVLYQACLVESLNNLILPLKAYKYSEGYLEDEYDALQASLEAIVNIVHCETFDSLLIMDTTMEQDTIAETNQVISIREPDVVQSSIYKDIMQKQEYAYGFGIAKSGLKFAIKNGLVDEFVGLVTRFIEYHTGSNFMQRDILQDLDMEQENSRPAKWVNNKVNNRNVKPILETRYCGNCYGTDHYTPTCKFPKNYFK</sequence>
<protein>
    <submittedName>
        <fullName evidence="1">40999_t:CDS:1</fullName>
    </submittedName>
</protein>
<gene>
    <name evidence="1" type="ORF">GMARGA_LOCUS9062</name>
</gene>
<accession>A0ABN7URQ6</accession>
<reference evidence="1 2" key="1">
    <citation type="submission" date="2021-06" db="EMBL/GenBank/DDBJ databases">
        <authorList>
            <person name="Kallberg Y."/>
            <person name="Tangrot J."/>
            <person name="Rosling A."/>
        </authorList>
    </citation>
    <scope>NUCLEOTIDE SEQUENCE [LARGE SCALE GENOMIC DNA]</scope>
    <source>
        <strain evidence="1 2">120-4 pot B 10/14</strain>
    </source>
</reference>
<keyword evidence="2" id="KW-1185">Reference proteome</keyword>
<name>A0ABN7URQ6_GIGMA</name>
<dbReference type="Proteomes" id="UP000789901">
    <property type="component" value="Unassembled WGS sequence"/>
</dbReference>
<organism evidence="1 2">
    <name type="scientific">Gigaspora margarita</name>
    <dbReference type="NCBI Taxonomy" id="4874"/>
    <lineage>
        <taxon>Eukaryota</taxon>
        <taxon>Fungi</taxon>
        <taxon>Fungi incertae sedis</taxon>
        <taxon>Mucoromycota</taxon>
        <taxon>Glomeromycotina</taxon>
        <taxon>Glomeromycetes</taxon>
        <taxon>Diversisporales</taxon>
        <taxon>Gigasporaceae</taxon>
        <taxon>Gigaspora</taxon>
    </lineage>
</organism>